<name>A0A4R1F710_9NOCA</name>
<evidence type="ECO:0000313" key="2">
    <source>
        <dbReference type="Proteomes" id="UP000294856"/>
    </source>
</evidence>
<comment type="caution">
    <text evidence="1">The sequence shown here is derived from an EMBL/GenBank/DDBJ whole genome shotgun (WGS) entry which is preliminary data.</text>
</comment>
<reference evidence="1 2" key="1">
    <citation type="submission" date="2019-03" db="EMBL/GenBank/DDBJ databases">
        <title>Genomic Encyclopedia of Type Strains, Phase IV (KMG-IV): sequencing the most valuable type-strain genomes for metagenomic binning, comparative biology and taxonomic classification.</title>
        <authorList>
            <person name="Goeker M."/>
        </authorList>
    </citation>
    <scope>NUCLEOTIDE SEQUENCE [LARGE SCALE GENOMIC DNA]</scope>
    <source>
        <strain evidence="1 2">DSM 44684</strain>
    </source>
</reference>
<accession>A0A4R1F710</accession>
<sequence>MPATGADPCSSEPDLVYVAEVNEDTDLDPSPAQLAWFFALDLDEQVQLIADPEMALPLTLVKRITTLGGTASTAYWVGQPPGPLRLTPHHARLLNRRRQHLLEWWSGLPAAVQQKFLDNRHGEMQCDLRGFALEAVTTPTEPSSMFSVGPFSRIFLEWRATTAENA</sequence>
<dbReference type="STRING" id="1210063.GCA_001612665_06424"/>
<gene>
    <name evidence="1" type="ORF">DFR71_6611</name>
</gene>
<proteinExistence type="predicted"/>
<keyword evidence="2" id="KW-1185">Reference proteome</keyword>
<dbReference type="Proteomes" id="UP000294856">
    <property type="component" value="Unassembled WGS sequence"/>
</dbReference>
<dbReference type="AlphaFoldDB" id="A0A4R1F710"/>
<protein>
    <submittedName>
        <fullName evidence="1">Uncharacterized protein</fullName>
    </submittedName>
</protein>
<dbReference type="EMBL" id="SMFR01000012">
    <property type="protein sequence ID" value="TCJ89400.1"/>
    <property type="molecule type" value="Genomic_DNA"/>
</dbReference>
<evidence type="ECO:0000313" key="1">
    <source>
        <dbReference type="EMBL" id="TCJ89400.1"/>
    </source>
</evidence>
<organism evidence="1 2">
    <name type="scientific">Nocardia alba</name>
    <dbReference type="NCBI Taxonomy" id="225051"/>
    <lineage>
        <taxon>Bacteria</taxon>
        <taxon>Bacillati</taxon>
        <taxon>Actinomycetota</taxon>
        <taxon>Actinomycetes</taxon>
        <taxon>Mycobacteriales</taxon>
        <taxon>Nocardiaceae</taxon>
        <taxon>Nocardia</taxon>
    </lineage>
</organism>